<protein>
    <submittedName>
        <fullName evidence="1">Uncharacterized protein</fullName>
    </submittedName>
</protein>
<evidence type="ECO:0000313" key="2">
    <source>
        <dbReference type="Proteomes" id="UP000011134"/>
    </source>
</evidence>
<gene>
    <name evidence="1" type="ORF">C942_04098</name>
</gene>
<proteinExistence type="predicted"/>
<dbReference type="Proteomes" id="UP000011134">
    <property type="component" value="Unassembled WGS sequence"/>
</dbReference>
<organism evidence="1 2">
    <name type="scientific">Photobacterium marinum</name>
    <dbReference type="NCBI Taxonomy" id="1056511"/>
    <lineage>
        <taxon>Bacteria</taxon>
        <taxon>Pseudomonadati</taxon>
        <taxon>Pseudomonadota</taxon>
        <taxon>Gammaproteobacteria</taxon>
        <taxon>Vibrionales</taxon>
        <taxon>Vibrionaceae</taxon>
        <taxon>Photobacterium</taxon>
    </lineage>
</organism>
<evidence type="ECO:0000313" key="1">
    <source>
        <dbReference type="EMBL" id="ELR63111.1"/>
    </source>
</evidence>
<sequence length="44" mass="5086">MAKRRLSDSLRPLTLAMNHRIIHRYNTVKGLSVSLVINPEMQPK</sequence>
<dbReference type="EMBL" id="AMZO01000056">
    <property type="protein sequence ID" value="ELR63111.1"/>
    <property type="molecule type" value="Genomic_DNA"/>
</dbReference>
<name>L8J2Y5_9GAMM</name>
<comment type="caution">
    <text evidence="1">The sequence shown here is derived from an EMBL/GenBank/DDBJ whole genome shotgun (WGS) entry which is preliminary data.</text>
</comment>
<accession>L8J2Y5</accession>
<reference evidence="1 2" key="1">
    <citation type="submission" date="2012-12" db="EMBL/GenBank/DDBJ databases">
        <title>Genome Assembly of Photobacterium sp. AK15.</title>
        <authorList>
            <person name="Khatri I."/>
            <person name="Vaidya B."/>
            <person name="Srinivas T.N.R."/>
            <person name="Subramanian S."/>
            <person name="Pinnaka A."/>
        </authorList>
    </citation>
    <scope>NUCLEOTIDE SEQUENCE [LARGE SCALE GENOMIC DNA]</scope>
    <source>
        <strain evidence="1 2">AK15</strain>
    </source>
</reference>
<dbReference type="PATRIC" id="fig|1056511.3.peg.4911"/>
<keyword evidence="2" id="KW-1185">Reference proteome</keyword>
<dbReference type="AlphaFoldDB" id="L8J2Y5"/>